<dbReference type="SMART" id="SM00347">
    <property type="entry name" value="HTH_MARR"/>
    <property type="match status" value="1"/>
</dbReference>
<reference evidence="2 3" key="1">
    <citation type="journal article" date="2014" name="J. Biotechnol.">
        <title>Complete genome sequence of the actinobacterium Actinoplanes friuliensis HAG 010964, producer of the lipopeptide antibiotic friulimycin.</title>
        <authorList>
            <person name="Ruckert C."/>
            <person name="Szczepanowski R."/>
            <person name="Albersmeier A."/>
            <person name="Goesmann A."/>
            <person name="Fischer N."/>
            <person name="Steinkamper A."/>
            <person name="Puhler A."/>
            <person name="Biener R."/>
            <person name="Schwartz D."/>
            <person name="Kalinowski J."/>
        </authorList>
    </citation>
    <scope>NUCLEOTIDE SEQUENCE [LARGE SCALE GENOMIC DNA]</scope>
    <source>
        <strain evidence="2 3">DSM 7358</strain>
    </source>
</reference>
<dbReference type="InterPro" id="IPR036388">
    <property type="entry name" value="WH-like_DNA-bd_sf"/>
</dbReference>
<dbReference type="GO" id="GO:0006950">
    <property type="term" value="P:response to stress"/>
    <property type="evidence" value="ECO:0007669"/>
    <property type="project" value="TreeGrafter"/>
</dbReference>
<protein>
    <submittedName>
        <fullName evidence="2">Putative MarR-family transcriptional regulator</fullName>
    </submittedName>
</protein>
<evidence type="ECO:0000313" key="2">
    <source>
        <dbReference type="EMBL" id="AGZ46065.1"/>
    </source>
</evidence>
<dbReference type="PANTHER" id="PTHR33164">
    <property type="entry name" value="TRANSCRIPTIONAL REGULATOR, MARR FAMILY"/>
    <property type="match status" value="1"/>
</dbReference>
<dbReference type="EMBL" id="CP006272">
    <property type="protein sequence ID" value="AGZ46065.1"/>
    <property type="molecule type" value="Genomic_DNA"/>
</dbReference>
<dbReference type="PANTHER" id="PTHR33164:SF99">
    <property type="entry name" value="MARR FAMILY REGULATORY PROTEIN"/>
    <property type="match status" value="1"/>
</dbReference>
<dbReference type="InterPro" id="IPR000835">
    <property type="entry name" value="HTH_MarR-typ"/>
</dbReference>
<dbReference type="PROSITE" id="PS50995">
    <property type="entry name" value="HTH_MARR_2"/>
    <property type="match status" value="1"/>
</dbReference>
<dbReference type="InterPro" id="IPR036390">
    <property type="entry name" value="WH_DNA-bd_sf"/>
</dbReference>
<dbReference type="Pfam" id="PF12802">
    <property type="entry name" value="MarR_2"/>
    <property type="match status" value="1"/>
</dbReference>
<proteinExistence type="predicted"/>
<dbReference type="eggNOG" id="COG1846">
    <property type="taxonomic scope" value="Bacteria"/>
</dbReference>
<name>U5WDJ9_9ACTN</name>
<dbReference type="InterPro" id="IPR039422">
    <property type="entry name" value="MarR/SlyA-like"/>
</dbReference>
<dbReference type="AlphaFoldDB" id="U5WDJ9"/>
<dbReference type="Proteomes" id="UP000017746">
    <property type="component" value="Chromosome"/>
</dbReference>
<keyword evidence="3" id="KW-1185">Reference proteome</keyword>
<evidence type="ECO:0000313" key="3">
    <source>
        <dbReference type="Proteomes" id="UP000017746"/>
    </source>
</evidence>
<dbReference type="KEGG" id="afs:AFR_39055"/>
<dbReference type="HOGENOM" id="CLU_083287_2_5_11"/>
<gene>
    <name evidence="2" type="ORF">AFR_39055</name>
</gene>
<organism evidence="2 3">
    <name type="scientific">Actinoplanes friuliensis DSM 7358</name>
    <dbReference type="NCBI Taxonomy" id="1246995"/>
    <lineage>
        <taxon>Bacteria</taxon>
        <taxon>Bacillati</taxon>
        <taxon>Actinomycetota</taxon>
        <taxon>Actinomycetes</taxon>
        <taxon>Micromonosporales</taxon>
        <taxon>Micromonosporaceae</taxon>
        <taxon>Actinoplanes</taxon>
    </lineage>
</organism>
<dbReference type="RefSeq" id="WP_023562399.1">
    <property type="nucleotide sequence ID" value="NC_022657.1"/>
</dbReference>
<evidence type="ECO:0000259" key="1">
    <source>
        <dbReference type="PROSITE" id="PS50995"/>
    </source>
</evidence>
<dbReference type="Gene3D" id="1.10.10.10">
    <property type="entry name" value="Winged helix-like DNA-binding domain superfamily/Winged helix DNA-binding domain"/>
    <property type="match status" value="1"/>
</dbReference>
<dbReference type="GO" id="GO:0003700">
    <property type="term" value="F:DNA-binding transcription factor activity"/>
    <property type="evidence" value="ECO:0007669"/>
    <property type="project" value="InterPro"/>
</dbReference>
<sequence length="166" mass="18158">MSATPPPVPLSGEEEAVMRAMGRLMMILPRSLDADLQRDQRMSLSEYQVLRHLSESRSGLMRMSELAAACDMSLSGMTRLAAKLESQGHLRRVPCERDARGFNAVLTDAGLARLQQAWPSHLASVRRHLIDHLNGLDLCTLAKALEGMTDPAGAACQSASHDQHDD</sequence>
<dbReference type="PATRIC" id="fig|1246995.3.peg.7904"/>
<accession>U5WDJ9</accession>
<dbReference type="SUPFAM" id="SSF46785">
    <property type="entry name" value="Winged helix' DNA-binding domain"/>
    <property type="match status" value="1"/>
</dbReference>
<feature type="domain" description="HTH marR-type" evidence="1">
    <location>
        <begin position="14"/>
        <end position="150"/>
    </location>
</feature>
<dbReference type="STRING" id="1246995.AFR_39055"/>